<gene>
    <name evidence="2" type="primary">rbfA</name>
    <name evidence="3" type="ORF">HNQ59_000842</name>
</gene>
<dbReference type="InterPro" id="IPR015946">
    <property type="entry name" value="KH_dom-like_a/b"/>
</dbReference>
<evidence type="ECO:0000256" key="2">
    <source>
        <dbReference type="HAMAP-Rule" id="MF_00003"/>
    </source>
</evidence>
<dbReference type="NCBIfam" id="TIGR00082">
    <property type="entry name" value="rbfA"/>
    <property type="match status" value="1"/>
</dbReference>
<keyword evidence="1 2" id="KW-0690">Ribosome biogenesis</keyword>
<comment type="subcellular location">
    <subcellularLocation>
        <location evidence="2">Cytoplasm</location>
    </subcellularLocation>
</comment>
<dbReference type="InterPro" id="IPR000238">
    <property type="entry name" value="RbfA"/>
</dbReference>
<dbReference type="Gene3D" id="3.30.300.20">
    <property type="match status" value="1"/>
</dbReference>
<dbReference type="PANTHER" id="PTHR33515">
    <property type="entry name" value="RIBOSOME-BINDING FACTOR A, CHLOROPLASTIC-RELATED"/>
    <property type="match status" value="1"/>
</dbReference>
<name>A0A840MN05_9PROT</name>
<accession>A0A840MN05</accession>
<comment type="function">
    <text evidence="2">One of several proteins that assist in the late maturation steps of the functional core of the 30S ribosomal subunit. Associates with free 30S ribosomal subunits (but not with 30S subunits that are part of 70S ribosomes or polysomes). Required for efficient processing of 16S rRNA. May interact with the 5'-terminal helix region of 16S rRNA.</text>
</comment>
<dbReference type="RefSeq" id="WP_184035598.1">
    <property type="nucleotide sequence ID" value="NZ_JACHHY010000004.1"/>
</dbReference>
<sequence>MARDFSRSDRVGQQIQRELPNIIRFELKDPRIGMLTITDVEVTRDYSHAKVFFTVLGDETQQAQTLETLEHAAGFLRNELGKRIKMRSMPLLHFKYDVSVERGMQLSSLIDRAVSDTAKDDDEA</sequence>
<dbReference type="HAMAP" id="MF_00003">
    <property type="entry name" value="RbfA"/>
    <property type="match status" value="1"/>
</dbReference>
<evidence type="ECO:0000256" key="1">
    <source>
        <dbReference type="ARBA" id="ARBA00022517"/>
    </source>
</evidence>
<comment type="caution">
    <text evidence="3">The sequence shown here is derived from an EMBL/GenBank/DDBJ whole genome shotgun (WGS) entry which is preliminary data.</text>
</comment>
<keyword evidence="2" id="KW-0963">Cytoplasm</keyword>
<reference evidence="3 4" key="1">
    <citation type="submission" date="2020-08" db="EMBL/GenBank/DDBJ databases">
        <title>Genomic Encyclopedia of Type Strains, Phase IV (KMG-IV): sequencing the most valuable type-strain genomes for metagenomic binning, comparative biology and taxonomic classification.</title>
        <authorList>
            <person name="Goeker M."/>
        </authorList>
    </citation>
    <scope>NUCLEOTIDE SEQUENCE [LARGE SCALE GENOMIC DNA]</scope>
    <source>
        <strain evidence="3 4">DSM 27165</strain>
    </source>
</reference>
<dbReference type="Pfam" id="PF02033">
    <property type="entry name" value="RBFA"/>
    <property type="match status" value="1"/>
</dbReference>
<evidence type="ECO:0000313" key="3">
    <source>
        <dbReference type="EMBL" id="MBB5017573.1"/>
    </source>
</evidence>
<comment type="subunit">
    <text evidence="2">Monomer. Binds 30S ribosomal subunits, but not 50S ribosomal subunits or 70S ribosomes.</text>
</comment>
<dbReference type="AlphaFoldDB" id="A0A840MN05"/>
<organism evidence="3 4">
    <name type="scientific">Chitinivorax tropicus</name>
    <dbReference type="NCBI Taxonomy" id="714531"/>
    <lineage>
        <taxon>Bacteria</taxon>
        <taxon>Pseudomonadati</taxon>
        <taxon>Pseudomonadota</taxon>
        <taxon>Betaproteobacteria</taxon>
        <taxon>Chitinivorax</taxon>
    </lineage>
</organism>
<dbReference type="GO" id="GO:0030490">
    <property type="term" value="P:maturation of SSU-rRNA"/>
    <property type="evidence" value="ECO:0007669"/>
    <property type="project" value="UniProtKB-UniRule"/>
</dbReference>
<proteinExistence type="inferred from homology"/>
<protein>
    <recommendedName>
        <fullName evidence="2">Ribosome-binding factor A</fullName>
    </recommendedName>
</protein>
<dbReference type="EMBL" id="JACHHY010000004">
    <property type="protein sequence ID" value="MBB5017573.1"/>
    <property type="molecule type" value="Genomic_DNA"/>
</dbReference>
<dbReference type="GO" id="GO:0005829">
    <property type="term" value="C:cytosol"/>
    <property type="evidence" value="ECO:0007669"/>
    <property type="project" value="TreeGrafter"/>
</dbReference>
<dbReference type="InterPro" id="IPR023799">
    <property type="entry name" value="RbfA_dom_sf"/>
</dbReference>
<dbReference type="PANTHER" id="PTHR33515:SF1">
    <property type="entry name" value="RIBOSOME-BINDING FACTOR A, CHLOROPLASTIC-RELATED"/>
    <property type="match status" value="1"/>
</dbReference>
<comment type="similarity">
    <text evidence="2">Belongs to the RbfA family.</text>
</comment>
<evidence type="ECO:0000313" key="4">
    <source>
        <dbReference type="Proteomes" id="UP000575898"/>
    </source>
</evidence>
<keyword evidence="4" id="KW-1185">Reference proteome</keyword>
<dbReference type="GO" id="GO:0043024">
    <property type="term" value="F:ribosomal small subunit binding"/>
    <property type="evidence" value="ECO:0007669"/>
    <property type="project" value="TreeGrafter"/>
</dbReference>
<dbReference type="SUPFAM" id="SSF89919">
    <property type="entry name" value="Ribosome-binding factor A, RbfA"/>
    <property type="match status" value="1"/>
</dbReference>
<dbReference type="Proteomes" id="UP000575898">
    <property type="component" value="Unassembled WGS sequence"/>
</dbReference>